<accession>G3AJ59</accession>
<evidence type="ECO:0000256" key="1">
    <source>
        <dbReference type="SAM" id="MobiDB-lite"/>
    </source>
</evidence>
<dbReference type="GeneID" id="18869768"/>
<feature type="region of interest" description="Disordered" evidence="1">
    <location>
        <begin position="122"/>
        <end position="160"/>
    </location>
</feature>
<evidence type="ECO:0000313" key="3">
    <source>
        <dbReference type="Proteomes" id="UP000000709"/>
    </source>
</evidence>
<protein>
    <recommendedName>
        <fullName evidence="4">Protein SCD5</fullName>
    </recommendedName>
</protein>
<gene>
    <name evidence="2" type="ORF">SPAPADRAFT_133792</name>
</gene>
<sequence>MSQTLSVNEPIISERDDNYIPLSLTAQDLTLQESKTYMRWYSDILARTSSRTITMNDVYNFLNNFKIPQDIKEKVNRIFSKILYSINIGEFFALLRVISHTLQGKEPSRALIAVAAPVPAPPSILSKKRQNDDDDDDANDSILNDEGSEINSNGSVQDVNKPLDIDSFTQFLLTGERPDEQPKKRKSKKLKSVKFSDQVDIHDDSFVNSPAESPQPQDHLDYSLPMDQLLNRMKNQPRQQQQQQRLKEEEEEREILKDMESQINHFQNLHSVDTVSIGGVPSSIHLQNSSENLLRPNMTGPAQMARMFSPSPDPELLQPNMTGPTQMAQYLNRTQNNVSPLMPNVTGPADMARIFAPGSSTDSEIEAPKISLQSFTSQMTGNTMENTLQNSQIGQQQESNNLLSRPLPPVPIRHRSASSPSPGTINGGPPPVPPRSPLSRVPPPPPPSRRRNASMSASVSASVVTPPPLPPKVPQSGVMYQASSNDSTSNILDDLKALQAEVDKIRDMTGGF</sequence>
<name>G3AJ59_SPAPN</name>
<dbReference type="AlphaFoldDB" id="G3AJ59"/>
<feature type="compositionally biased region" description="Low complexity" evidence="1">
    <location>
        <begin position="453"/>
        <end position="464"/>
    </location>
</feature>
<dbReference type="EMBL" id="GL996500">
    <property type="protein sequence ID" value="EGW33816.1"/>
    <property type="molecule type" value="Genomic_DNA"/>
</dbReference>
<feature type="compositionally biased region" description="Pro residues" evidence="1">
    <location>
        <begin position="428"/>
        <end position="447"/>
    </location>
</feature>
<reference evidence="2 3" key="1">
    <citation type="journal article" date="2011" name="Proc. Natl. Acad. Sci. U.S.A.">
        <title>Comparative genomics of xylose-fermenting fungi for enhanced biofuel production.</title>
        <authorList>
            <person name="Wohlbach D.J."/>
            <person name="Kuo A."/>
            <person name="Sato T.K."/>
            <person name="Potts K.M."/>
            <person name="Salamov A.A."/>
            <person name="LaButti K.M."/>
            <person name="Sun H."/>
            <person name="Clum A."/>
            <person name="Pangilinan J.L."/>
            <person name="Lindquist E.A."/>
            <person name="Lucas S."/>
            <person name="Lapidus A."/>
            <person name="Jin M."/>
            <person name="Gunawan C."/>
            <person name="Balan V."/>
            <person name="Dale B.E."/>
            <person name="Jeffries T.W."/>
            <person name="Zinkel R."/>
            <person name="Barry K.W."/>
            <person name="Grigoriev I.V."/>
            <person name="Gasch A.P."/>
        </authorList>
    </citation>
    <scope>NUCLEOTIDE SEQUENCE [LARGE SCALE GENOMIC DNA]</scope>
    <source>
        <strain evidence="3">NRRL Y-27907 / 11-Y1</strain>
    </source>
</reference>
<feature type="compositionally biased region" description="Polar residues" evidence="1">
    <location>
        <begin position="149"/>
        <end position="158"/>
    </location>
</feature>
<dbReference type="KEGG" id="spaa:SPAPADRAFT_133792"/>
<keyword evidence="3" id="KW-1185">Reference proteome</keyword>
<dbReference type="eggNOG" id="ENOG502QQ7A">
    <property type="taxonomic scope" value="Eukaryota"/>
</dbReference>
<evidence type="ECO:0008006" key="4">
    <source>
        <dbReference type="Google" id="ProtNLM"/>
    </source>
</evidence>
<organism evidence="3">
    <name type="scientific">Spathaspora passalidarum (strain NRRL Y-27907 / 11-Y1)</name>
    <dbReference type="NCBI Taxonomy" id="619300"/>
    <lineage>
        <taxon>Eukaryota</taxon>
        <taxon>Fungi</taxon>
        <taxon>Dikarya</taxon>
        <taxon>Ascomycota</taxon>
        <taxon>Saccharomycotina</taxon>
        <taxon>Pichiomycetes</taxon>
        <taxon>Debaryomycetaceae</taxon>
        <taxon>Spathaspora</taxon>
    </lineage>
</organism>
<dbReference type="OMA" id="QINHFQN"/>
<dbReference type="STRING" id="619300.G3AJ59"/>
<evidence type="ECO:0000313" key="2">
    <source>
        <dbReference type="EMBL" id="EGW33816.1"/>
    </source>
</evidence>
<dbReference type="OrthoDB" id="2553626at2759"/>
<feature type="compositionally biased region" description="Basic residues" evidence="1">
    <location>
        <begin position="183"/>
        <end position="192"/>
    </location>
</feature>
<feature type="region of interest" description="Disordered" evidence="1">
    <location>
        <begin position="390"/>
        <end position="488"/>
    </location>
</feature>
<dbReference type="InParanoid" id="G3AJ59"/>
<feature type="region of interest" description="Disordered" evidence="1">
    <location>
        <begin position="172"/>
        <end position="195"/>
    </location>
</feature>
<dbReference type="RefSeq" id="XP_007373400.1">
    <property type="nucleotide sequence ID" value="XM_007373338.1"/>
</dbReference>
<dbReference type="Proteomes" id="UP000000709">
    <property type="component" value="Unassembled WGS sequence"/>
</dbReference>
<proteinExistence type="predicted"/>
<dbReference type="HOGENOM" id="CLU_485707_0_0_1"/>
<feature type="compositionally biased region" description="Polar residues" evidence="1">
    <location>
        <begin position="390"/>
        <end position="403"/>
    </location>
</feature>